<name>A0A518ITQ7_9BACT</name>
<dbReference type="SUPFAM" id="SSF116734">
    <property type="entry name" value="DNA methylase specificity domain"/>
    <property type="match status" value="2"/>
</dbReference>
<dbReference type="PANTHER" id="PTHR43140:SF1">
    <property type="entry name" value="TYPE I RESTRICTION ENZYME ECOKI SPECIFICITY SUBUNIT"/>
    <property type="match status" value="1"/>
</dbReference>
<dbReference type="Proteomes" id="UP000316770">
    <property type="component" value="Chromosome"/>
</dbReference>
<evidence type="ECO:0000313" key="5">
    <source>
        <dbReference type="EMBL" id="QDV56471.1"/>
    </source>
</evidence>
<dbReference type="InterPro" id="IPR051212">
    <property type="entry name" value="Type-I_RE_S_subunit"/>
</dbReference>
<organism evidence="5 6">
    <name type="scientific">Rosistilla oblonga</name>
    <dbReference type="NCBI Taxonomy" id="2527990"/>
    <lineage>
        <taxon>Bacteria</taxon>
        <taxon>Pseudomonadati</taxon>
        <taxon>Planctomycetota</taxon>
        <taxon>Planctomycetia</taxon>
        <taxon>Pirellulales</taxon>
        <taxon>Pirellulaceae</taxon>
        <taxon>Rosistilla</taxon>
    </lineage>
</organism>
<evidence type="ECO:0000259" key="4">
    <source>
        <dbReference type="Pfam" id="PF01420"/>
    </source>
</evidence>
<evidence type="ECO:0000256" key="2">
    <source>
        <dbReference type="ARBA" id="ARBA00022747"/>
    </source>
</evidence>
<sequence>MSFPAYEEYNDSGVDWLGRVPDHWDVVPLKFLVATRGGGTPSKTNKKYWDNGLVPWASSKDLKVELLDDTIDHITQFAVEDDAAELVDAGSLLVVVRGMILAHTFPVVKLLVPMAINQDLKALTPKEQLDPDYLSWMLRGSSRETLDRVDEAAHGTKVLRMDSWLRTLFAIPPLDEQEAISAFLDVETAKIDALVSEQRRLIELLKEKRQAVISHAVTKGLNPEAPMKPSGIPWPIEIPEHWEVSQLRRKMELQRGVDITKDEQIEGDVPVVSSGGISSYHNQAIVDAPGVVLGRKGSVGSIHYIEKDYWPHDTTLYVKEFRGNLPRFLYYKMCSMDLASYDTGSSNPTLNRNVLHPVRVPWPPLYEQEEIVEHLDSVFAEFDTLEAEAGLAIELLQERRTALISAAVTGKIDVRAFANRETT</sequence>
<dbReference type="Pfam" id="PF01420">
    <property type="entry name" value="Methylase_S"/>
    <property type="match status" value="2"/>
</dbReference>
<dbReference type="EMBL" id="CP036318">
    <property type="protein sequence ID" value="QDV56471.1"/>
    <property type="molecule type" value="Genomic_DNA"/>
</dbReference>
<evidence type="ECO:0000256" key="1">
    <source>
        <dbReference type="ARBA" id="ARBA00010923"/>
    </source>
</evidence>
<proteinExistence type="inferred from homology"/>
<feature type="domain" description="Type I restriction modification DNA specificity" evidence="4">
    <location>
        <begin position="239"/>
        <end position="387"/>
    </location>
</feature>
<dbReference type="InterPro" id="IPR000055">
    <property type="entry name" value="Restrct_endonuc_typeI_TRD"/>
</dbReference>
<dbReference type="CDD" id="cd17267">
    <property type="entry name" value="RMtype1_S_EcoAO83I-TRD1-CR1_like"/>
    <property type="match status" value="1"/>
</dbReference>
<evidence type="ECO:0000256" key="3">
    <source>
        <dbReference type="ARBA" id="ARBA00023125"/>
    </source>
</evidence>
<evidence type="ECO:0000313" key="6">
    <source>
        <dbReference type="Proteomes" id="UP000316770"/>
    </source>
</evidence>
<dbReference type="REBASE" id="355354">
    <property type="entry name" value="S.PbaMal33ORF24600P"/>
</dbReference>
<dbReference type="GO" id="GO:0003677">
    <property type="term" value="F:DNA binding"/>
    <property type="evidence" value="ECO:0007669"/>
    <property type="project" value="UniProtKB-KW"/>
</dbReference>
<dbReference type="PANTHER" id="PTHR43140">
    <property type="entry name" value="TYPE-1 RESTRICTION ENZYME ECOKI SPECIFICITY PROTEIN"/>
    <property type="match status" value="1"/>
</dbReference>
<dbReference type="AlphaFoldDB" id="A0A518ITQ7"/>
<dbReference type="InterPro" id="IPR044946">
    <property type="entry name" value="Restrct_endonuc_typeI_TRD_sf"/>
</dbReference>
<dbReference type="RefSeq" id="WP_145284937.1">
    <property type="nucleotide sequence ID" value="NZ_CP036318.1"/>
</dbReference>
<protein>
    <submittedName>
        <fullName evidence="5">EcoKI restriction-modification system protein HsdS</fullName>
    </submittedName>
</protein>
<keyword evidence="2" id="KW-0680">Restriction system</keyword>
<keyword evidence="6" id="KW-1185">Reference proteome</keyword>
<keyword evidence="3" id="KW-0238">DNA-binding</keyword>
<gene>
    <name evidence="5" type="ORF">Mal33_24610</name>
</gene>
<dbReference type="Gene3D" id="1.10.287.1120">
    <property type="entry name" value="Bipartite methylase S protein"/>
    <property type="match status" value="1"/>
</dbReference>
<comment type="similarity">
    <text evidence="1">Belongs to the type-I restriction system S methylase family.</text>
</comment>
<dbReference type="GO" id="GO:0009307">
    <property type="term" value="P:DNA restriction-modification system"/>
    <property type="evidence" value="ECO:0007669"/>
    <property type="project" value="UniProtKB-KW"/>
</dbReference>
<dbReference type="Gene3D" id="3.90.220.20">
    <property type="entry name" value="DNA methylase specificity domains"/>
    <property type="match status" value="2"/>
</dbReference>
<accession>A0A518ITQ7</accession>
<reference evidence="5 6" key="1">
    <citation type="submission" date="2019-02" db="EMBL/GenBank/DDBJ databases">
        <title>Deep-cultivation of Planctomycetes and their phenomic and genomic characterization uncovers novel biology.</title>
        <authorList>
            <person name="Wiegand S."/>
            <person name="Jogler M."/>
            <person name="Boedeker C."/>
            <person name="Pinto D."/>
            <person name="Vollmers J."/>
            <person name="Rivas-Marin E."/>
            <person name="Kohn T."/>
            <person name="Peeters S.H."/>
            <person name="Heuer A."/>
            <person name="Rast P."/>
            <person name="Oberbeckmann S."/>
            <person name="Bunk B."/>
            <person name="Jeske O."/>
            <person name="Meyerdierks A."/>
            <person name="Storesund J.E."/>
            <person name="Kallscheuer N."/>
            <person name="Luecker S."/>
            <person name="Lage O.M."/>
            <person name="Pohl T."/>
            <person name="Merkel B.J."/>
            <person name="Hornburger P."/>
            <person name="Mueller R.-W."/>
            <person name="Bruemmer F."/>
            <person name="Labrenz M."/>
            <person name="Spormann A.M."/>
            <person name="Op den Camp H."/>
            <person name="Overmann J."/>
            <person name="Amann R."/>
            <person name="Jetten M.S.M."/>
            <person name="Mascher T."/>
            <person name="Medema M.H."/>
            <person name="Devos D.P."/>
            <person name="Kaster A.-K."/>
            <person name="Ovreas L."/>
            <person name="Rohde M."/>
            <person name="Galperin M.Y."/>
            <person name="Jogler C."/>
        </authorList>
    </citation>
    <scope>NUCLEOTIDE SEQUENCE [LARGE SCALE GENOMIC DNA]</scope>
    <source>
        <strain evidence="5 6">Mal33</strain>
    </source>
</reference>
<feature type="domain" description="Type I restriction modification DNA specificity" evidence="4">
    <location>
        <begin position="21"/>
        <end position="190"/>
    </location>
</feature>
<dbReference type="CDD" id="cd17249">
    <property type="entry name" value="RMtype1_S_EcoR124I-TRD2-CR2_like"/>
    <property type="match status" value="1"/>
</dbReference>